<keyword evidence="12" id="KW-1185">Reference proteome</keyword>
<evidence type="ECO:0000256" key="1">
    <source>
        <dbReference type="ARBA" id="ARBA00004651"/>
    </source>
</evidence>
<dbReference type="PATRIC" id="fig|1050174.4.peg.1985"/>
<accession>A0A0G3GWA7</accession>
<dbReference type="SUPFAM" id="SSF82689">
    <property type="entry name" value="Mechanosensitive channel protein MscS (YggB), C-terminal domain"/>
    <property type="match status" value="1"/>
</dbReference>
<dbReference type="InterPro" id="IPR045276">
    <property type="entry name" value="YbiO_bact"/>
</dbReference>
<evidence type="ECO:0000259" key="10">
    <source>
        <dbReference type="Pfam" id="PF21088"/>
    </source>
</evidence>
<keyword evidence="3" id="KW-1003">Cell membrane</keyword>
<evidence type="ECO:0000256" key="3">
    <source>
        <dbReference type="ARBA" id="ARBA00022475"/>
    </source>
</evidence>
<dbReference type="GO" id="GO:0005886">
    <property type="term" value="C:plasma membrane"/>
    <property type="evidence" value="ECO:0007669"/>
    <property type="project" value="UniProtKB-SubCell"/>
</dbReference>
<feature type="transmembrane region" description="Helical" evidence="7">
    <location>
        <begin position="118"/>
        <end position="138"/>
    </location>
</feature>
<evidence type="ECO:0000259" key="8">
    <source>
        <dbReference type="Pfam" id="PF00924"/>
    </source>
</evidence>
<dbReference type="InterPro" id="IPR011066">
    <property type="entry name" value="MscS_channel_C_sf"/>
</dbReference>
<dbReference type="OrthoDB" id="4638917at2"/>
<dbReference type="AlphaFoldDB" id="A0A0G3GWA7"/>
<dbReference type="STRING" id="1050174.CEPID_09825"/>
<evidence type="ECO:0000256" key="5">
    <source>
        <dbReference type="ARBA" id="ARBA00022989"/>
    </source>
</evidence>
<keyword evidence="6 7" id="KW-0472">Membrane</keyword>
<dbReference type="InterPro" id="IPR049278">
    <property type="entry name" value="MS_channel_C"/>
</dbReference>
<feature type="transmembrane region" description="Helical" evidence="7">
    <location>
        <begin position="94"/>
        <end position="112"/>
    </location>
</feature>
<dbReference type="EMBL" id="CP011541">
    <property type="protein sequence ID" value="AKK03808.1"/>
    <property type="molecule type" value="Genomic_DNA"/>
</dbReference>
<feature type="transmembrane region" description="Helical" evidence="7">
    <location>
        <begin position="31"/>
        <end position="48"/>
    </location>
</feature>
<dbReference type="Proteomes" id="UP000035368">
    <property type="component" value="Chromosome"/>
</dbReference>
<proteinExistence type="inferred from homology"/>
<keyword evidence="5 7" id="KW-1133">Transmembrane helix</keyword>
<evidence type="ECO:0000256" key="4">
    <source>
        <dbReference type="ARBA" id="ARBA00022692"/>
    </source>
</evidence>
<dbReference type="Pfam" id="PF21082">
    <property type="entry name" value="MS_channel_3rd"/>
    <property type="match status" value="1"/>
</dbReference>
<dbReference type="Pfam" id="PF00924">
    <property type="entry name" value="MS_channel_2nd"/>
    <property type="match status" value="1"/>
</dbReference>
<dbReference type="SUPFAM" id="SSF82861">
    <property type="entry name" value="Mechanosensitive channel protein MscS (YggB), transmembrane region"/>
    <property type="match status" value="1"/>
</dbReference>
<dbReference type="InterPro" id="IPR006685">
    <property type="entry name" value="MscS_channel_2nd"/>
</dbReference>
<evidence type="ECO:0000256" key="7">
    <source>
        <dbReference type="SAM" id="Phobius"/>
    </source>
</evidence>
<dbReference type="InterPro" id="IPR049142">
    <property type="entry name" value="MS_channel_1st"/>
</dbReference>
<comment type="similarity">
    <text evidence="2">Belongs to the MscS (TC 1.A.23) family.</text>
</comment>
<sequence>MVDTSMIKTGTTDISSWWDNPTTQMWLVDRPLHIVLTLVVALALHWASKRLVDKFAQHAIDSPPRLPSFGPTRQQEKAVTATVDVRREARIRTLAGVFKSAVNIVIWLWVLIDVLATIGINVAPLIASAGVVGVALGFGAQSLVKDFLSGVFMLLEDQYGVGDVIDVGKISGTVEDVSLRLTTIRDLDGTVWFVRNGEILRIGNFSQGYAFARIDIPIGLDNDVETAKQEIMAATERAAALEDIAPLLQAEPVMDGVAKVDVDYLTIRVRVKTEPGQQWHVQRTMYEHIVSNLHTAGIKPAFTLRNSQPQPNE</sequence>
<evidence type="ECO:0000256" key="2">
    <source>
        <dbReference type="ARBA" id="ARBA00008017"/>
    </source>
</evidence>
<dbReference type="Gene3D" id="3.30.70.100">
    <property type="match status" value="1"/>
</dbReference>
<name>A0A0G3GWA7_9CORY</name>
<evidence type="ECO:0000256" key="6">
    <source>
        <dbReference type="ARBA" id="ARBA00023136"/>
    </source>
</evidence>
<dbReference type="SUPFAM" id="SSF50182">
    <property type="entry name" value="Sm-like ribonucleoproteins"/>
    <property type="match status" value="1"/>
</dbReference>
<feature type="domain" description="Mechanosensitive ion channel MscS C-terminal" evidence="9">
    <location>
        <begin position="213"/>
        <end position="299"/>
    </location>
</feature>
<dbReference type="Pfam" id="PF21088">
    <property type="entry name" value="MS_channel_1st"/>
    <property type="match status" value="1"/>
</dbReference>
<evidence type="ECO:0000313" key="11">
    <source>
        <dbReference type="EMBL" id="AKK03808.1"/>
    </source>
</evidence>
<organism evidence="11 12">
    <name type="scientific">Corynebacterium epidermidicanis</name>
    <dbReference type="NCBI Taxonomy" id="1050174"/>
    <lineage>
        <taxon>Bacteria</taxon>
        <taxon>Bacillati</taxon>
        <taxon>Actinomycetota</taxon>
        <taxon>Actinomycetes</taxon>
        <taxon>Mycobacteriales</taxon>
        <taxon>Corynebacteriaceae</taxon>
        <taxon>Corynebacterium</taxon>
    </lineage>
</organism>
<feature type="domain" description="Mechanosensitive ion channel MscS" evidence="8">
    <location>
        <begin position="143"/>
        <end position="206"/>
    </location>
</feature>
<evidence type="ECO:0000259" key="9">
    <source>
        <dbReference type="Pfam" id="PF21082"/>
    </source>
</evidence>
<dbReference type="Gene3D" id="1.10.287.1260">
    <property type="match status" value="1"/>
</dbReference>
<gene>
    <name evidence="11" type="ORF">CEPID_09825</name>
</gene>
<keyword evidence="4 7" id="KW-0812">Transmembrane</keyword>
<feature type="domain" description="Mechanosensitive ion channel transmembrane helices 2/3" evidence="10">
    <location>
        <begin position="102"/>
        <end position="141"/>
    </location>
</feature>
<dbReference type="PANTHER" id="PTHR30460">
    <property type="entry name" value="MODERATE CONDUCTANCE MECHANOSENSITIVE CHANNEL YBIO"/>
    <property type="match status" value="1"/>
</dbReference>
<dbReference type="KEGG" id="cei:CEPID_09825"/>
<comment type="subcellular location">
    <subcellularLocation>
        <location evidence="1">Cell membrane</location>
        <topology evidence="1">Multi-pass membrane protein</topology>
    </subcellularLocation>
</comment>
<dbReference type="InterPro" id="IPR023408">
    <property type="entry name" value="MscS_beta-dom_sf"/>
</dbReference>
<protein>
    <submittedName>
        <fullName evidence="11">Small-conductance mechanosensitive channel</fullName>
    </submittedName>
</protein>
<dbReference type="FunFam" id="2.30.30.60:FF:000001">
    <property type="entry name" value="MscS Mechanosensitive ion channel"/>
    <property type="match status" value="1"/>
</dbReference>
<dbReference type="InterPro" id="IPR011014">
    <property type="entry name" value="MscS_channel_TM-2"/>
</dbReference>
<reference evidence="11 12" key="1">
    <citation type="submission" date="2015-05" db="EMBL/GenBank/DDBJ databases">
        <title>Complete genome sequence of Corynebacterium epidermidicanis DSM 45586, isolated from the skin of a dog suffering from pruritus.</title>
        <authorList>
            <person name="Ruckert C."/>
            <person name="Albersmeier A."/>
            <person name="Winkler A."/>
            <person name="Tauch A."/>
        </authorList>
    </citation>
    <scope>NUCLEOTIDE SEQUENCE [LARGE SCALE GENOMIC DNA]</scope>
    <source>
        <strain evidence="11 12">DSM 45586</strain>
    </source>
</reference>
<dbReference type="Gene3D" id="2.30.30.60">
    <property type="match status" value="1"/>
</dbReference>
<dbReference type="GO" id="GO:0008381">
    <property type="term" value="F:mechanosensitive monoatomic ion channel activity"/>
    <property type="evidence" value="ECO:0007669"/>
    <property type="project" value="InterPro"/>
</dbReference>
<dbReference type="PANTHER" id="PTHR30460:SF0">
    <property type="entry name" value="MODERATE CONDUCTANCE MECHANOSENSITIVE CHANNEL YBIO"/>
    <property type="match status" value="1"/>
</dbReference>
<evidence type="ECO:0000313" key="12">
    <source>
        <dbReference type="Proteomes" id="UP000035368"/>
    </source>
</evidence>
<dbReference type="InterPro" id="IPR010920">
    <property type="entry name" value="LSM_dom_sf"/>
</dbReference>